<dbReference type="EMBL" id="CP069370">
    <property type="protein sequence ID" value="QYZ69772.1"/>
    <property type="molecule type" value="Genomic_DNA"/>
</dbReference>
<feature type="domain" description="Glycosyltransferase 2-like" evidence="1">
    <location>
        <begin position="8"/>
        <end position="118"/>
    </location>
</feature>
<reference evidence="2" key="1">
    <citation type="submission" date="2021-02" db="EMBL/GenBank/DDBJ databases">
        <title>Rhodobacter shimadae sp. nov., an aerobic anoxygenic phototrophic bacterium isolated from a hot spring.</title>
        <authorList>
            <person name="Muramatsu S."/>
            <person name="Haruta S."/>
            <person name="Hirose S."/>
            <person name="Hanada S."/>
        </authorList>
    </citation>
    <scope>NUCLEOTIDE SEQUENCE</scope>
    <source>
        <strain evidence="2">N10</strain>
    </source>
</reference>
<evidence type="ECO:0000313" key="3">
    <source>
        <dbReference type="Proteomes" id="UP000826300"/>
    </source>
</evidence>
<evidence type="ECO:0000313" key="2">
    <source>
        <dbReference type="EMBL" id="QYZ69772.1"/>
    </source>
</evidence>
<dbReference type="SUPFAM" id="SSF53448">
    <property type="entry name" value="Nucleotide-diphospho-sugar transferases"/>
    <property type="match status" value="1"/>
</dbReference>
<dbReference type="Pfam" id="PF00535">
    <property type="entry name" value="Glycos_transf_2"/>
    <property type="match status" value="1"/>
</dbReference>
<keyword evidence="3" id="KW-1185">Reference proteome</keyword>
<dbReference type="InterPro" id="IPR001173">
    <property type="entry name" value="Glyco_trans_2-like"/>
</dbReference>
<dbReference type="Proteomes" id="UP000826300">
    <property type="component" value="Chromosome"/>
</dbReference>
<name>A0A8G0ZVS8_9RHOB</name>
<dbReference type="RefSeq" id="WP_220661988.1">
    <property type="nucleotide sequence ID" value="NZ_CP069370.1"/>
</dbReference>
<dbReference type="PANTHER" id="PTHR48090">
    <property type="entry name" value="UNDECAPRENYL-PHOSPHATE 4-DEOXY-4-FORMAMIDO-L-ARABINOSE TRANSFERASE-RELATED"/>
    <property type="match status" value="1"/>
</dbReference>
<dbReference type="AlphaFoldDB" id="A0A8G0ZVS8"/>
<dbReference type="KEGG" id="nsm:JO391_19075"/>
<dbReference type="Gene3D" id="3.90.550.10">
    <property type="entry name" value="Spore Coat Polysaccharide Biosynthesis Protein SpsA, Chain A"/>
    <property type="match status" value="1"/>
</dbReference>
<accession>A0A8G0ZVS8</accession>
<organism evidence="2 3">
    <name type="scientific">Neotabrizicola shimadae</name>
    <dbReference type="NCBI Taxonomy" id="2807096"/>
    <lineage>
        <taxon>Bacteria</taxon>
        <taxon>Pseudomonadati</taxon>
        <taxon>Pseudomonadota</taxon>
        <taxon>Alphaproteobacteria</taxon>
        <taxon>Rhodobacterales</taxon>
        <taxon>Paracoccaceae</taxon>
        <taxon>Neotabrizicola</taxon>
    </lineage>
</organism>
<dbReference type="InterPro" id="IPR050256">
    <property type="entry name" value="Glycosyltransferase_2"/>
</dbReference>
<sequence length="230" mass="24569">MTHWTGLSVVVPAWNEAARIGAVLSVAAGHAAVDEVLVVDDGSTDGTAEVAARIAGVTVIRQPQNGGKTRALLSGIAAARFSHLMFLDADLTGLTPGDLTSLARPVRYGQADVSLSLRGNAPRLWQRIGLDYISGERVMARQHLPADLDELTRLPGFGIEVAMNRHWIEQGLSLAVVPWPGVSSPLKAAKQGLAEGLKSDARMMRDIFRTVSPAEALHQIAAMRRMRVAA</sequence>
<dbReference type="CDD" id="cd04179">
    <property type="entry name" value="DPM_DPG-synthase_like"/>
    <property type="match status" value="1"/>
</dbReference>
<protein>
    <submittedName>
        <fullName evidence="2">Glycosyltransferase family 2 protein</fullName>
    </submittedName>
</protein>
<gene>
    <name evidence="2" type="ORF">JO391_19075</name>
</gene>
<dbReference type="InterPro" id="IPR029044">
    <property type="entry name" value="Nucleotide-diphossugar_trans"/>
</dbReference>
<evidence type="ECO:0000259" key="1">
    <source>
        <dbReference type="Pfam" id="PF00535"/>
    </source>
</evidence>
<proteinExistence type="predicted"/>
<dbReference type="PANTHER" id="PTHR48090:SF7">
    <property type="entry name" value="RFBJ PROTEIN"/>
    <property type="match status" value="1"/>
</dbReference>